<proteinExistence type="predicted"/>
<dbReference type="EMBL" id="GBXM01073993">
    <property type="protein sequence ID" value="JAH34584.1"/>
    <property type="molecule type" value="Transcribed_RNA"/>
</dbReference>
<protein>
    <submittedName>
        <fullName evidence="2">Uncharacterized protein</fullName>
    </submittedName>
</protein>
<name>A0A0E9RZC2_ANGAN</name>
<keyword evidence="1" id="KW-1133">Transmembrane helix</keyword>
<evidence type="ECO:0000313" key="2">
    <source>
        <dbReference type="EMBL" id="JAH34584.1"/>
    </source>
</evidence>
<reference evidence="2" key="1">
    <citation type="submission" date="2014-11" db="EMBL/GenBank/DDBJ databases">
        <authorList>
            <person name="Amaro Gonzalez C."/>
        </authorList>
    </citation>
    <scope>NUCLEOTIDE SEQUENCE</scope>
</reference>
<keyword evidence="1" id="KW-0812">Transmembrane</keyword>
<keyword evidence="1" id="KW-0472">Membrane</keyword>
<accession>A0A0E9RZC2</accession>
<dbReference type="AlphaFoldDB" id="A0A0E9RZC2"/>
<feature type="transmembrane region" description="Helical" evidence="1">
    <location>
        <begin position="5"/>
        <end position="21"/>
    </location>
</feature>
<organism evidence="2">
    <name type="scientific">Anguilla anguilla</name>
    <name type="common">European freshwater eel</name>
    <name type="synonym">Muraena anguilla</name>
    <dbReference type="NCBI Taxonomy" id="7936"/>
    <lineage>
        <taxon>Eukaryota</taxon>
        <taxon>Metazoa</taxon>
        <taxon>Chordata</taxon>
        <taxon>Craniata</taxon>
        <taxon>Vertebrata</taxon>
        <taxon>Euteleostomi</taxon>
        <taxon>Actinopterygii</taxon>
        <taxon>Neopterygii</taxon>
        <taxon>Teleostei</taxon>
        <taxon>Anguilliformes</taxon>
        <taxon>Anguillidae</taxon>
        <taxon>Anguilla</taxon>
    </lineage>
</organism>
<reference evidence="2" key="2">
    <citation type="journal article" date="2015" name="Fish Shellfish Immunol.">
        <title>Early steps in the European eel (Anguilla anguilla)-Vibrio vulnificus interaction in the gills: Role of the RtxA13 toxin.</title>
        <authorList>
            <person name="Callol A."/>
            <person name="Pajuelo D."/>
            <person name="Ebbesson L."/>
            <person name="Teles M."/>
            <person name="MacKenzie S."/>
            <person name="Amaro C."/>
        </authorList>
    </citation>
    <scope>NUCLEOTIDE SEQUENCE</scope>
</reference>
<sequence>MRRRLFRLWVFVCFFACLFFSL</sequence>
<evidence type="ECO:0000256" key="1">
    <source>
        <dbReference type="SAM" id="Phobius"/>
    </source>
</evidence>